<name>A0A7G9LBZ9_9FLAO</name>
<proteinExistence type="predicted"/>
<protein>
    <recommendedName>
        <fullName evidence="3">Lipoprotein</fullName>
    </recommendedName>
</protein>
<evidence type="ECO:0000313" key="1">
    <source>
        <dbReference type="EMBL" id="QNM86148.1"/>
    </source>
</evidence>
<accession>A0A7G9LBZ9</accession>
<dbReference type="PROSITE" id="PS51257">
    <property type="entry name" value="PROKAR_LIPOPROTEIN"/>
    <property type="match status" value="1"/>
</dbReference>
<dbReference type="Proteomes" id="UP000515808">
    <property type="component" value="Chromosome"/>
</dbReference>
<dbReference type="AlphaFoldDB" id="A0A7G9LBZ9"/>
<dbReference type="KEGG" id="ppec:H9W90_03250"/>
<evidence type="ECO:0000313" key="2">
    <source>
        <dbReference type="Proteomes" id="UP000515808"/>
    </source>
</evidence>
<keyword evidence="2" id="KW-1185">Reference proteome</keyword>
<reference evidence="1 2" key="1">
    <citation type="submission" date="2020-08" db="EMBL/GenBank/DDBJ databases">
        <title>Polaribacter sp. L12M9 isolated from gut of the Korean scallop.</title>
        <authorList>
            <person name="Jeong Y.S."/>
        </authorList>
    </citation>
    <scope>NUCLEOTIDE SEQUENCE [LARGE SCALE GENOMIC DNA]</scope>
    <source>
        <strain evidence="1 2">L12M9</strain>
    </source>
</reference>
<dbReference type="EMBL" id="CP060695">
    <property type="protein sequence ID" value="QNM86148.1"/>
    <property type="molecule type" value="Genomic_DNA"/>
</dbReference>
<dbReference type="RefSeq" id="WP_187483031.1">
    <property type="nucleotide sequence ID" value="NZ_CP060695.1"/>
</dbReference>
<gene>
    <name evidence="1" type="ORF">H9W90_03250</name>
</gene>
<evidence type="ECO:0008006" key="3">
    <source>
        <dbReference type="Google" id="ProtNLM"/>
    </source>
</evidence>
<sequence>MIKKNAFRAILVVFTLVLVSCSNNDKFKIEKGKVGPLTQKTTMLELDNIFKNDSIVKNLSEGALGDNYFQDDDEYLIYEKGGKHLLTIMPKEQLDSTSTIKSIEIHDARFKTTSDIHLGSTFAEINLVNKPRVETTLSSVTLFLDDINATIAIDKEELGLKNLSPQKVTLEQIPDLAKMKSFVVWFN</sequence>
<organism evidence="1 2">
    <name type="scientific">Polaribacter pectinis</name>
    <dbReference type="NCBI Taxonomy" id="2738844"/>
    <lineage>
        <taxon>Bacteria</taxon>
        <taxon>Pseudomonadati</taxon>
        <taxon>Bacteroidota</taxon>
        <taxon>Flavobacteriia</taxon>
        <taxon>Flavobacteriales</taxon>
        <taxon>Flavobacteriaceae</taxon>
    </lineage>
</organism>